<dbReference type="InterPro" id="IPR016169">
    <property type="entry name" value="FAD-bd_PCMH_sub2"/>
</dbReference>
<proteinExistence type="inferred from homology"/>
<evidence type="ECO:0000256" key="4">
    <source>
        <dbReference type="ARBA" id="ARBA00022827"/>
    </source>
</evidence>
<evidence type="ECO:0000256" key="3">
    <source>
        <dbReference type="ARBA" id="ARBA00022630"/>
    </source>
</evidence>
<dbReference type="GO" id="GO:0071949">
    <property type="term" value="F:FAD binding"/>
    <property type="evidence" value="ECO:0007669"/>
    <property type="project" value="InterPro"/>
</dbReference>
<keyword evidence="4" id="KW-0274">FAD</keyword>
<evidence type="ECO:0000256" key="2">
    <source>
        <dbReference type="ARBA" id="ARBA00005466"/>
    </source>
</evidence>
<dbReference type="EMBL" id="CAEZYW010000100">
    <property type="protein sequence ID" value="CAB4740968.1"/>
    <property type="molecule type" value="Genomic_DNA"/>
</dbReference>
<organism evidence="7">
    <name type="scientific">freshwater metagenome</name>
    <dbReference type="NCBI Taxonomy" id="449393"/>
    <lineage>
        <taxon>unclassified sequences</taxon>
        <taxon>metagenomes</taxon>
        <taxon>ecological metagenomes</taxon>
    </lineage>
</organism>
<protein>
    <submittedName>
        <fullName evidence="7">Unannotated protein</fullName>
    </submittedName>
</protein>
<dbReference type="PROSITE" id="PS51387">
    <property type="entry name" value="FAD_PCMH"/>
    <property type="match status" value="1"/>
</dbReference>
<sequence>MTSARHPSRRTFLTGIAAGASVAGLVGVTLPSANAASRQATGVPAAPVRDLIESDLQGFNRRWFAPNLERVFIPTAADQVEGMVEEALTEFGRNVKVTSGRHCYADFVYNDETGAIIDMSALNQVGYDAEHGAYFVDAGCENWSVYRTLLNAYGRTLPAGSCYSVGAGGHISGGGYGLLSRLHGLTVDHLTAVDIVTWNARMSRATLRHVSEQSTDARERDLFWAIRGAGGGNFGVIVRYYFADPPAAPKHATITTLAWDWADMTPEKFALLMAEYADLVEQLPRSDFTLLKLNHVSNGQFGMIMQMAAPPGMTRSEHRRGAQRREAILRSRFATLANPVPLTRSLGGQPGFMNSLPARQEAVHLTYLEALQTLNGSGPNQFGSYKSAYMNKAFPADQVDAIYRWLQVTPAGLTPEQMTQSLLQVDSYGGAVNDRSSRATAVPQRSSIMKLQYQTYWSNDSEPGMSHTTAADDQANEHLSWIRGMYEDVYAAYGGTPDPAKDPTGTVDGCYYNYPDPDLGSHRTGDVDRALHLYFLDNFRAGRRNLVNVKATWDPKDFFHHAQSIPVK</sequence>
<dbReference type="InterPro" id="IPR012951">
    <property type="entry name" value="BBE"/>
</dbReference>
<dbReference type="PANTHER" id="PTHR42973">
    <property type="entry name" value="BINDING OXIDOREDUCTASE, PUTATIVE (AFU_ORTHOLOGUE AFUA_1G17690)-RELATED"/>
    <property type="match status" value="1"/>
</dbReference>
<comment type="similarity">
    <text evidence="2">Belongs to the oxygen-dependent FAD-linked oxidoreductase family.</text>
</comment>
<dbReference type="AlphaFoldDB" id="A0A6J6T1W6"/>
<dbReference type="Gene3D" id="3.40.462.20">
    <property type="match status" value="1"/>
</dbReference>
<dbReference type="Pfam" id="PF01565">
    <property type="entry name" value="FAD_binding_4"/>
    <property type="match status" value="1"/>
</dbReference>
<dbReference type="InterPro" id="IPR050416">
    <property type="entry name" value="FAD-linked_Oxidoreductase"/>
</dbReference>
<evidence type="ECO:0000256" key="5">
    <source>
        <dbReference type="ARBA" id="ARBA00023002"/>
    </source>
</evidence>
<reference evidence="7" key="1">
    <citation type="submission" date="2020-05" db="EMBL/GenBank/DDBJ databases">
        <authorList>
            <person name="Chiriac C."/>
            <person name="Salcher M."/>
            <person name="Ghai R."/>
            <person name="Kavagutti S V."/>
        </authorList>
    </citation>
    <scope>NUCLEOTIDE SEQUENCE</scope>
</reference>
<dbReference type="GO" id="GO:0016491">
    <property type="term" value="F:oxidoreductase activity"/>
    <property type="evidence" value="ECO:0007669"/>
    <property type="project" value="UniProtKB-KW"/>
</dbReference>
<evidence type="ECO:0000313" key="7">
    <source>
        <dbReference type="EMBL" id="CAB4740968.1"/>
    </source>
</evidence>
<dbReference type="SUPFAM" id="SSF56176">
    <property type="entry name" value="FAD-binding/transporter-associated domain-like"/>
    <property type="match status" value="1"/>
</dbReference>
<dbReference type="Gene3D" id="3.30.465.10">
    <property type="match status" value="1"/>
</dbReference>
<dbReference type="Pfam" id="PF08031">
    <property type="entry name" value="BBE"/>
    <property type="match status" value="1"/>
</dbReference>
<dbReference type="InterPro" id="IPR006311">
    <property type="entry name" value="TAT_signal"/>
</dbReference>
<dbReference type="InterPro" id="IPR016166">
    <property type="entry name" value="FAD-bd_PCMH"/>
</dbReference>
<feature type="domain" description="FAD-binding PCMH-type" evidence="6">
    <location>
        <begin position="64"/>
        <end position="247"/>
    </location>
</feature>
<name>A0A6J6T1W6_9ZZZZ</name>
<dbReference type="InterPro" id="IPR006094">
    <property type="entry name" value="Oxid_FAD_bind_N"/>
</dbReference>
<gene>
    <name evidence="7" type="ORF">UFOPK2786_00772</name>
</gene>
<comment type="cofactor">
    <cofactor evidence="1">
        <name>FAD</name>
        <dbReference type="ChEBI" id="CHEBI:57692"/>
    </cofactor>
</comment>
<dbReference type="PROSITE" id="PS51318">
    <property type="entry name" value="TAT"/>
    <property type="match status" value="1"/>
</dbReference>
<keyword evidence="5" id="KW-0560">Oxidoreductase</keyword>
<keyword evidence="3" id="KW-0285">Flavoprotein</keyword>
<evidence type="ECO:0000259" key="6">
    <source>
        <dbReference type="PROSITE" id="PS51387"/>
    </source>
</evidence>
<dbReference type="InterPro" id="IPR036318">
    <property type="entry name" value="FAD-bd_PCMH-like_sf"/>
</dbReference>
<accession>A0A6J6T1W6</accession>
<dbReference type="PANTHER" id="PTHR42973:SF39">
    <property type="entry name" value="FAD-BINDING PCMH-TYPE DOMAIN-CONTAINING PROTEIN"/>
    <property type="match status" value="1"/>
</dbReference>
<evidence type="ECO:0000256" key="1">
    <source>
        <dbReference type="ARBA" id="ARBA00001974"/>
    </source>
</evidence>